<evidence type="ECO:0000313" key="2">
    <source>
        <dbReference type="Proteomes" id="UP000662783"/>
    </source>
</evidence>
<reference evidence="1" key="1">
    <citation type="submission" date="2021-02" db="EMBL/GenBank/DDBJ databases">
        <title>Fulvivirga sp. S481 isolated from sea water.</title>
        <authorList>
            <person name="Bae S.S."/>
            <person name="Baek K."/>
        </authorList>
    </citation>
    <scope>NUCLEOTIDE SEQUENCE</scope>
    <source>
        <strain evidence="1">S481</strain>
    </source>
</reference>
<dbReference type="KEGG" id="fuv:JR347_07850"/>
<gene>
    <name evidence="1" type="ORF">JR347_07850</name>
</gene>
<proteinExistence type="predicted"/>
<protein>
    <submittedName>
        <fullName evidence="1">Uncharacterized protein</fullName>
    </submittedName>
</protein>
<dbReference type="AlphaFoldDB" id="A0A974WKQ4"/>
<name>A0A974WKQ4_9BACT</name>
<dbReference type="Proteomes" id="UP000662783">
    <property type="component" value="Chromosome"/>
</dbReference>
<organism evidence="1 2">
    <name type="scientific">Fulvivirga lutea</name>
    <dbReference type="NCBI Taxonomy" id="2810512"/>
    <lineage>
        <taxon>Bacteria</taxon>
        <taxon>Pseudomonadati</taxon>
        <taxon>Bacteroidota</taxon>
        <taxon>Cytophagia</taxon>
        <taxon>Cytophagales</taxon>
        <taxon>Fulvivirgaceae</taxon>
        <taxon>Fulvivirga</taxon>
    </lineage>
</organism>
<accession>A0A974WKQ4</accession>
<sequence>MDSAEFIGKLKQRFNSVTFVQKETEYELDVLVLTAEKKPYDFYIWIDNDWAFMDIGATLKSEPNRYFWYQSWENLNGLDSDWINELFDDSNELLKLLLKHPTRIIQCKGIFSSSFECQFLDTDWKRISKNSVLHTNFNIPKINGRTKIYE</sequence>
<dbReference type="EMBL" id="CP070608">
    <property type="protein sequence ID" value="QSE98987.1"/>
    <property type="molecule type" value="Genomic_DNA"/>
</dbReference>
<evidence type="ECO:0000313" key="1">
    <source>
        <dbReference type="EMBL" id="QSE98987.1"/>
    </source>
</evidence>
<dbReference type="RefSeq" id="WP_205723501.1">
    <property type="nucleotide sequence ID" value="NZ_CP070608.1"/>
</dbReference>
<keyword evidence="2" id="KW-1185">Reference proteome</keyword>